<dbReference type="AlphaFoldDB" id="A0A8D8PGJ3"/>
<accession>A0A8D8PGJ3</accession>
<dbReference type="EMBL" id="HBUE01345394">
    <property type="protein sequence ID" value="CAG6600353.1"/>
    <property type="molecule type" value="Transcribed_RNA"/>
</dbReference>
<sequence length="104" mass="11152">MPRLRVGRRRLVALPYGQNTSRKMAPAINLFSHNLGFGLQNFATTVPTTGPSSPPSRSIVPSWLLRRPKPASAAAVEAVAVVPPLRPRPTRASWRPSATASTAS</sequence>
<protein>
    <submittedName>
        <fullName evidence="1">(northern house mosquito) hypothetical protein</fullName>
    </submittedName>
</protein>
<organism evidence="1">
    <name type="scientific">Culex pipiens</name>
    <name type="common">House mosquito</name>
    <dbReference type="NCBI Taxonomy" id="7175"/>
    <lineage>
        <taxon>Eukaryota</taxon>
        <taxon>Metazoa</taxon>
        <taxon>Ecdysozoa</taxon>
        <taxon>Arthropoda</taxon>
        <taxon>Hexapoda</taxon>
        <taxon>Insecta</taxon>
        <taxon>Pterygota</taxon>
        <taxon>Neoptera</taxon>
        <taxon>Endopterygota</taxon>
        <taxon>Diptera</taxon>
        <taxon>Nematocera</taxon>
        <taxon>Culicoidea</taxon>
        <taxon>Culicidae</taxon>
        <taxon>Culicinae</taxon>
        <taxon>Culicini</taxon>
        <taxon>Culex</taxon>
        <taxon>Culex</taxon>
    </lineage>
</organism>
<reference evidence="1" key="1">
    <citation type="submission" date="2021-05" db="EMBL/GenBank/DDBJ databases">
        <authorList>
            <person name="Alioto T."/>
            <person name="Alioto T."/>
            <person name="Gomez Garrido J."/>
        </authorList>
    </citation>
    <scope>NUCLEOTIDE SEQUENCE</scope>
</reference>
<name>A0A8D8PGJ3_CULPI</name>
<dbReference type="EMBL" id="HBUE01238422">
    <property type="protein sequence ID" value="CAG6548135.1"/>
    <property type="molecule type" value="Transcribed_RNA"/>
</dbReference>
<evidence type="ECO:0000313" key="1">
    <source>
        <dbReference type="EMBL" id="CAG6600353.1"/>
    </source>
</evidence>
<proteinExistence type="predicted"/>